<dbReference type="GO" id="GO:0005886">
    <property type="term" value="C:plasma membrane"/>
    <property type="evidence" value="ECO:0007669"/>
    <property type="project" value="TreeGrafter"/>
</dbReference>
<feature type="domain" description="Phytocyanin" evidence="4">
    <location>
        <begin position="26"/>
        <end position="125"/>
    </location>
</feature>
<name>A0A8T1Z1B4_9BRAS</name>
<dbReference type="Proteomes" id="UP000694240">
    <property type="component" value="Chromosome 11"/>
</dbReference>
<keyword evidence="3" id="KW-0732">Signal</keyword>
<keyword evidence="1" id="KW-1015">Disulfide bond</keyword>
<evidence type="ECO:0000259" key="4">
    <source>
        <dbReference type="PROSITE" id="PS51485"/>
    </source>
</evidence>
<evidence type="ECO:0000313" key="6">
    <source>
        <dbReference type="Proteomes" id="UP000694240"/>
    </source>
</evidence>
<protein>
    <submittedName>
        <fullName evidence="5">Phytocyanin domain</fullName>
    </submittedName>
</protein>
<reference evidence="5 6" key="1">
    <citation type="submission" date="2020-12" db="EMBL/GenBank/DDBJ databases">
        <title>Concerted genomic and epigenomic changes stabilize Arabidopsis allopolyploids.</title>
        <authorList>
            <person name="Chen Z."/>
        </authorList>
    </citation>
    <scope>NUCLEOTIDE SEQUENCE [LARGE SCALE GENOMIC DNA]</scope>
    <source>
        <strain evidence="5">Allo738</strain>
        <tissue evidence="5">Leaf</tissue>
    </source>
</reference>
<dbReference type="FunFam" id="2.60.40.420:FF:000034">
    <property type="entry name" value="Cupredoxin superfamily protein"/>
    <property type="match status" value="2"/>
</dbReference>
<comment type="caution">
    <text evidence="5">The sequence shown here is derived from an EMBL/GenBank/DDBJ whole genome shotgun (WGS) entry which is preliminary data.</text>
</comment>
<dbReference type="Pfam" id="PF02298">
    <property type="entry name" value="Cu_bind_like"/>
    <property type="match status" value="2"/>
</dbReference>
<feature type="domain" description="Phytocyanin" evidence="4">
    <location>
        <begin position="144"/>
        <end position="246"/>
    </location>
</feature>
<keyword evidence="6" id="KW-1185">Reference proteome</keyword>
<evidence type="ECO:0000256" key="1">
    <source>
        <dbReference type="ARBA" id="ARBA00023157"/>
    </source>
</evidence>
<evidence type="ECO:0000313" key="5">
    <source>
        <dbReference type="EMBL" id="KAG7552454.1"/>
    </source>
</evidence>
<feature type="chain" id="PRO_5035937448" evidence="3">
    <location>
        <begin position="26"/>
        <end position="271"/>
    </location>
</feature>
<dbReference type="AlphaFoldDB" id="A0A8T1Z1B4"/>
<dbReference type="PANTHER" id="PTHR33021:SF235">
    <property type="entry name" value="COPPER ION BINDING _ ELECTRON CARRIER PROTEIN-RELATED"/>
    <property type="match status" value="1"/>
</dbReference>
<dbReference type="GO" id="GO:0009055">
    <property type="term" value="F:electron transfer activity"/>
    <property type="evidence" value="ECO:0007669"/>
    <property type="project" value="InterPro"/>
</dbReference>
<evidence type="ECO:0000256" key="3">
    <source>
        <dbReference type="SAM" id="SignalP"/>
    </source>
</evidence>
<dbReference type="EMBL" id="JAEFBK010000011">
    <property type="protein sequence ID" value="KAG7552454.1"/>
    <property type="molecule type" value="Genomic_DNA"/>
</dbReference>
<proteinExistence type="predicted"/>
<dbReference type="PROSITE" id="PS51257">
    <property type="entry name" value="PROKAR_LIPOPROTEIN"/>
    <property type="match status" value="1"/>
</dbReference>
<sequence>MAKTIFGFVLLVITTFTVLLGCCSATVHKVGGSDGWTAKEDDTWTDRPEYHVGDSLIFEYDRNLSDVTQVSGGLEYEFCDSSFPKAVYNTGHDVVTLKEPGSYYFITSNHTQCTSGQKLDVLVTHDPSSPIPPPSPSKILPSGNIYKVGDSKRWSVYDSEFYYQWSKEKQFHVGDSLLFEYNNKVNDVFEISGDLEFLYCDPISPVAVHKTGHDLVKLTEPGIHYFISSEPGHCEAGLKLQVVVGPTANVPKLSPLERLTRWLDSFMFNHH</sequence>
<dbReference type="PANTHER" id="PTHR33021">
    <property type="entry name" value="BLUE COPPER PROTEIN"/>
    <property type="match status" value="1"/>
</dbReference>
<gene>
    <name evidence="5" type="ORF">ISN45_Aa06g030560</name>
</gene>
<dbReference type="InterPro" id="IPR039391">
    <property type="entry name" value="Phytocyanin-like"/>
</dbReference>
<dbReference type="InterPro" id="IPR003245">
    <property type="entry name" value="Phytocyanin_dom"/>
</dbReference>
<evidence type="ECO:0000256" key="2">
    <source>
        <dbReference type="ARBA" id="ARBA00023180"/>
    </source>
</evidence>
<dbReference type="PROSITE" id="PS51485">
    <property type="entry name" value="PHYTOCYANIN"/>
    <property type="match status" value="2"/>
</dbReference>
<keyword evidence="2" id="KW-0325">Glycoprotein</keyword>
<organism evidence="5 6">
    <name type="scientific">Arabidopsis thaliana x Arabidopsis arenosa</name>
    <dbReference type="NCBI Taxonomy" id="1240361"/>
    <lineage>
        <taxon>Eukaryota</taxon>
        <taxon>Viridiplantae</taxon>
        <taxon>Streptophyta</taxon>
        <taxon>Embryophyta</taxon>
        <taxon>Tracheophyta</taxon>
        <taxon>Spermatophyta</taxon>
        <taxon>Magnoliopsida</taxon>
        <taxon>eudicotyledons</taxon>
        <taxon>Gunneridae</taxon>
        <taxon>Pentapetalae</taxon>
        <taxon>rosids</taxon>
        <taxon>malvids</taxon>
        <taxon>Brassicales</taxon>
        <taxon>Brassicaceae</taxon>
        <taxon>Camelineae</taxon>
        <taxon>Arabidopsis</taxon>
    </lineage>
</organism>
<feature type="signal peptide" evidence="3">
    <location>
        <begin position="1"/>
        <end position="25"/>
    </location>
</feature>
<dbReference type="CDD" id="cd11014">
    <property type="entry name" value="Mavicyanin"/>
    <property type="match status" value="1"/>
</dbReference>
<accession>A0A8T1Z1B4</accession>
<dbReference type="InterPro" id="IPR041845">
    <property type="entry name" value="Mavicyanin"/>
</dbReference>